<dbReference type="GO" id="GO:0043565">
    <property type="term" value="F:sequence-specific DNA binding"/>
    <property type="evidence" value="ECO:0007669"/>
    <property type="project" value="TreeGrafter"/>
</dbReference>
<feature type="compositionally biased region" description="Low complexity" evidence="1">
    <location>
        <begin position="14"/>
        <end position="27"/>
    </location>
</feature>
<dbReference type="InParanoid" id="A0A1Y2H6I7"/>
<dbReference type="OrthoDB" id="2442340at2759"/>
<evidence type="ECO:0000313" key="2">
    <source>
        <dbReference type="EMBL" id="ORZ28672.1"/>
    </source>
</evidence>
<evidence type="ECO:0000313" key="3">
    <source>
        <dbReference type="Proteomes" id="UP000193648"/>
    </source>
</evidence>
<feature type="region of interest" description="Disordered" evidence="1">
    <location>
        <begin position="1197"/>
        <end position="1222"/>
    </location>
</feature>
<protein>
    <submittedName>
        <fullName evidence="2">Uncharacterized protein</fullName>
    </submittedName>
</protein>
<proteinExistence type="predicted"/>
<feature type="compositionally biased region" description="Low complexity" evidence="1">
    <location>
        <begin position="81"/>
        <end position="126"/>
    </location>
</feature>
<name>A0A1Y2H6I7_9FUNG</name>
<feature type="region of interest" description="Disordered" evidence="1">
    <location>
        <begin position="604"/>
        <end position="628"/>
    </location>
</feature>
<dbReference type="PANTHER" id="PTHR14312">
    <property type="entry name" value="CREB/ATF BZIP TRANSCRIPTION FACTOR"/>
    <property type="match status" value="1"/>
</dbReference>
<gene>
    <name evidence="2" type="ORF">BCR41DRAFT_417814</name>
</gene>
<dbReference type="GeneID" id="33571389"/>
<feature type="region of interest" description="Disordered" evidence="1">
    <location>
        <begin position="225"/>
        <end position="364"/>
    </location>
</feature>
<feature type="region of interest" description="Disordered" evidence="1">
    <location>
        <begin position="415"/>
        <end position="437"/>
    </location>
</feature>
<feature type="compositionally biased region" description="Low complexity" evidence="1">
    <location>
        <begin position="233"/>
        <end position="250"/>
    </location>
</feature>
<feature type="region of interest" description="Disordered" evidence="1">
    <location>
        <begin position="1"/>
        <end position="27"/>
    </location>
</feature>
<dbReference type="RefSeq" id="XP_021886345.1">
    <property type="nucleotide sequence ID" value="XM_022029546.1"/>
</dbReference>
<feature type="compositionally biased region" description="Low complexity" evidence="1">
    <location>
        <begin position="272"/>
        <end position="293"/>
    </location>
</feature>
<keyword evidence="3" id="KW-1185">Reference proteome</keyword>
<dbReference type="GO" id="GO:0010468">
    <property type="term" value="P:regulation of gene expression"/>
    <property type="evidence" value="ECO:0007669"/>
    <property type="project" value="TreeGrafter"/>
</dbReference>
<feature type="compositionally biased region" description="Low complexity" evidence="1">
    <location>
        <begin position="415"/>
        <end position="431"/>
    </location>
</feature>
<accession>A0A1Y2H6I7</accession>
<sequence length="1272" mass="142129">MALTAVHPFKQYSREQQQQQQKLQPQFQHPRDQASWLAQQYSPWCLLHMLLKHHPSLVSTPLLEELLPPLALSYTSYSLPQSHSQSQSQSQAQSYPSQYSQSNTSTTPIPDHQSSNPQSPSHPAPSVSTAGTNTNVTPKAKAFLSRYLVQRLHFGYYGNRARLSESAVRYLTARARLEYGYFVIRGRAFWHVTSEDLAEEHQQDMMNIVIPGGATPSKVDRDAKVVESGVGASSSRSGGSSLDQQRQQQQLPPPQQQRRQRRNHQQQDLHQQHNLQQQHNNGQSSSQNQHNQGPGSGQDGADDPSGNKDEESSAETVSQQAASALPSRRRGGGARSGSGSSGSRSGVGFNGDNKTEIMDEDERRQRILKRNQRCEEREEQLLMLEAVRYLERKQPELIDLLMPILTSATVTKGIQSQSSSRPSTISVIPSSAPSFPMDISGTTPSTSMMSERQEAAIQWAQVALTARMGSLTELDDDLLIHIPSSPFLTRPYDSLWMRHLQHPPSTVPQGFMKPLSEASKNDHPLGPDGGMRMVQDDARLFQISTGIFDKLATHPKKSKKPPPTIIESDLSYSSGTIRDLILEYGYMPLPEDDADRKLHYRGGSDRAPTGETEVFPSDGTHTANKRSAKGPGTSIWYFYDLQPVEVMVGYLVHRVPEVLDLLFQKGFELLARPEPGMPGISRAMLLQCCLPGFHAMLRHILQRPSDSHLARLLPPPPTLPTIVRTIKNELMGFGEKPRRIEFTQQDFAQVLRDVPVLHLSDTLNVLTEIGMQVSVVQERLVGLLQAPGGIAPVSVEKDALSTLFVNCNQETKPSASESLMSATALVNLAIQQSFEIQMDITEVRDREWKHEFEETIMNLKRMELIVHPDVSEWVMSLLDPRQLAFKICFDHALMEALLGISEWNVAQMRRLRRWTRQQEQEARMRNTGMGRQWEEVKRQLLVVKYADHDHYNAGEGTEAKKRLGLDIEWTTNDLITLATSTLVAEKPFSKTWCEMIRISDDGYLLLDNGFLDQSPLLLDQWTTMMTAGECLKADDGSILLESNIQMYEFLRMNAKIEEKHWIWLAMGLVTISLQGSRVIEILDSELNLPRPVMLSTNRSNVVTSGVRGSVPVRMACSPQAYQLVWMMALAYVRQSLNSYTPSHPPAVMMHSNQDQQQQQQQQYVEFGTIVASPASSAAALQGSSIFSPIALSTTSSPAARGAGGVNTATPVSPPLSPVPQSTWRTTMRGLQRFLTTRLGPDARLVVEILLEIEADLGDVLLDSEEILREPQD</sequence>
<dbReference type="EMBL" id="MCFF01000001">
    <property type="protein sequence ID" value="ORZ28672.1"/>
    <property type="molecule type" value="Genomic_DNA"/>
</dbReference>
<feature type="region of interest" description="Disordered" evidence="1">
    <location>
        <begin position="81"/>
        <end position="134"/>
    </location>
</feature>
<organism evidence="2 3">
    <name type="scientific">Lobosporangium transversale</name>
    <dbReference type="NCBI Taxonomy" id="64571"/>
    <lineage>
        <taxon>Eukaryota</taxon>
        <taxon>Fungi</taxon>
        <taxon>Fungi incertae sedis</taxon>
        <taxon>Mucoromycota</taxon>
        <taxon>Mortierellomycotina</taxon>
        <taxon>Mortierellomycetes</taxon>
        <taxon>Mortierellales</taxon>
        <taxon>Mortierellaceae</taxon>
        <taxon>Lobosporangium</taxon>
    </lineage>
</organism>
<reference evidence="2 3" key="1">
    <citation type="submission" date="2016-07" db="EMBL/GenBank/DDBJ databases">
        <title>Pervasive Adenine N6-methylation of Active Genes in Fungi.</title>
        <authorList>
            <consortium name="DOE Joint Genome Institute"/>
            <person name="Mondo S.J."/>
            <person name="Dannebaum R.O."/>
            <person name="Kuo R.C."/>
            <person name="Labutti K."/>
            <person name="Haridas S."/>
            <person name="Kuo A."/>
            <person name="Salamov A."/>
            <person name="Ahrendt S.R."/>
            <person name="Lipzen A."/>
            <person name="Sullivan W."/>
            <person name="Andreopoulos W.B."/>
            <person name="Clum A."/>
            <person name="Lindquist E."/>
            <person name="Daum C."/>
            <person name="Ramamoorthy G.K."/>
            <person name="Gryganskyi A."/>
            <person name="Culley D."/>
            <person name="Magnuson J.K."/>
            <person name="James T.Y."/>
            <person name="O'Malley M.A."/>
            <person name="Stajich J.E."/>
            <person name="Spatafora J.W."/>
            <person name="Visel A."/>
            <person name="Grigoriev I.V."/>
        </authorList>
    </citation>
    <scope>NUCLEOTIDE SEQUENCE [LARGE SCALE GENOMIC DNA]</scope>
    <source>
        <strain evidence="2 3">NRRL 3116</strain>
    </source>
</reference>
<dbReference type="Proteomes" id="UP000193648">
    <property type="component" value="Unassembled WGS sequence"/>
</dbReference>
<dbReference type="AlphaFoldDB" id="A0A1Y2H6I7"/>
<dbReference type="GO" id="GO:0005634">
    <property type="term" value="C:nucleus"/>
    <property type="evidence" value="ECO:0007669"/>
    <property type="project" value="TreeGrafter"/>
</dbReference>
<comment type="caution">
    <text evidence="2">The sequence shown here is derived from an EMBL/GenBank/DDBJ whole genome shotgun (WGS) entry which is preliminary data.</text>
</comment>
<dbReference type="PANTHER" id="PTHR14312:SF1">
    <property type="entry name" value="BASIC-LEUCINE ZIPPER TRANSCRIPTION FACTOR A"/>
    <property type="match status" value="1"/>
</dbReference>
<feature type="compositionally biased region" description="Basic and acidic residues" evidence="1">
    <location>
        <begin position="353"/>
        <end position="364"/>
    </location>
</feature>
<evidence type="ECO:0000256" key="1">
    <source>
        <dbReference type="SAM" id="MobiDB-lite"/>
    </source>
</evidence>